<evidence type="ECO:0000256" key="2">
    <source>
        <dbReference type="SAM" id="MobiDB-lite"/>
    </source>
</evidence>
<reference evidence="4 5" key="1">
    <citation type="journal article" date="2013" name="Genome Biol.">
        <title>Genome of Acanthamoeba castellanii highlights extensive lateral gene transfer and early evolution of tyrosine kinase signaling.</title>
        <authorList>
            <person name="Clarke M."/>
            <person name="Lohan A.J."/>
            <person name="Liu B."/>
            <person name="Lagkouvardos I."/>
            <person name="Roy S."/>
            <person name="Zafar N."/>
            <person name="Bertelli C."/>
            <person name="Schilde C."/>
            <person name="Kianianmomeni A."/>
            <person name="Burglin T.R."/>
            <person name="Frech C."/>
            <person name="Turcotte B."/>
            <person name="Kopec K.O."/>
            <person name="Synnott J.M."/>
            <person name="Choo C."/>
            <person name="Paponov I."/>
            <person name="Finkler A."/>
            <person name="Soon Heng Tan C."/>
            <person name="Hutchins A.P."/>
            <person name="Weinmeier T."/>
            <person name="Rattei T."/>
            <person name="Chu J.S."/>
            <person name="Gimenez G."/>
            <person name="Irimia M."/>
            <person name="Rigden D.J."/>
            <person name="Fitzpatrick D.A."/>
            <person name="Lorenzo-Morales J."/>
            <person name="Bateman A."/>
            <person name="Chiu C.H."/>
            <person name="Tang P."/>
            <person name="Hegemann P."/>
            <person name="Fromm H."/>
            <person name="Raoult D."/>
            <person name="Greub G."/>
            <person name="Miranda-Saavedra D."/>
            <person name="Chen N."/>
            <person name="Nash P."/>
            <person name="Ginger M.L."/>
            <person name="Horn M."/>
            <person name="Schaap P."/>
            <person name="Caler L."/>
            <person name="Loftus B."/>
        </authorList>
    </citation>
    <scope>NUCLEOTIDE SEQUENCE [LARGE SCALE GENOMIC DNA]</scope>
    <source>
        <strain evidence="4 5">Neff</strain>
    </source>
</reference>
<dbReference type="Pfam" id="PF03033">
    <property type="entry name" value="Glyco_transf_28"/>
    <property type="match status" value="1"/>
</dbReference>
<dbReference type="KEGG" id="acan:ACA1_041760"/>
<feature type="domain" description="Glycosyltransferase family 28 N-terminal" evidence="3">
    <location>
        <begin position="285"/>
        <end position="355"/>
    </location>
</feature>
<feature type="region of interest" description="Disordered" evidence="2">
    <location>
        <begin position="230"/>
        <end position="274"/>
    </location>
</feature>
<dbReference type="InterPro" id="IPR004276">
    <property type="entry name" value="GlycoTrans_28_N"/>
</dbReference>
<dbReference type="Gene3D" id="3.40.50.2000">
    <property type="entry name" value="Glycogen Phosphorylase B"/>
    <property type="match status" value="2"/>
</dbReference>
<proteinExistence type="predicted"/>
<organism evidence="4 5">
    <name type="scientific">Acanthamoeba castellanii (strain ATCC 30010 / Neff)</name>
    <dbReference type="NCBI Taxonomy" id="1257118"/>
    <lineage>
        <taxon>Eukaryota</taxon>
        <taxon>Amoebozoa</taxon>
        <taxon>Discosea</taxon>
        <taxon>Longamoebia</taxon>
        <taxon>Centramoebida</taxon>
        <taxon>Acanthamoebidae</taxon>
        <taxon>Acanthamoeba</taxon>
    </lineage>
</organism>
<dbReference type="AlphaFoldDB" id="L8GUH6"/>
<dbReference type="Proteomes" id="UP000011083">
    <property type="component" value="Unassembled WGS sequence"/>
</dbReference>
<dbReference type="GeneID" id="14917626"/>
<feature type="compositionally biased region" description="Basic and acidic residues" evidence="2">
    <location>
        <begin position="56"/>
        <end position="99"/>
    </location>
</feature>
<dbReference type="EMBL" id="KB007981">
    <property type="protein sequence ID" value="ELR16849.1"/>
    <property type="molecule type" value="Genomic_DNA"/>
</dbReference>
<sequence length="768" mass="83512">MSSHEQQEGPAGGTPREDMSEEVENVEGMEVEAEAESEEPTGGQGEEEVGEEADEQHEVEPEAENKEEVVVEEAKEEEKVEEAKEEQDTASHGEVKGESSSEPEVVESQHHEEAPTAVFSAEANGADGQTPAAMEAPANVNPLFGNRRLEGLIAKRPKAEELQQKGLLNPQVVKSRDRSMTIEALNFFFGGRAVRAVSARASGLAQDNNGAGFAGAAAAAAAAASASSSEVVDEHPLGEESSPAPAADRNSKDKEKMVDDNQREAEVAEIKPLRGSDNSGRKRLLIVVQGTRDDIQPHIALAVGMIAAGWDVAMATHEVFSSLVQERSQHIRLYPLKGDPASIASSPQFMKSFYDGGLLGQARVLFDESKKFAVPNFKLTWEAAAQFEPGLILAGIASLSESLAVGQKLRVPVVAGCTVPFYPTYRWLPVVSLAKPLPLGLFNSLVHWASFKGLWAFLQEPINAFRAELDLPPQPHYYVDAAPLLCLFSEAVVPRPSDWPTDLLEITGYCNVPGAVAYEPSQELETFLNDGAPPIYMGFGLVPLKNAAKLALDFCVVLARLRRRGVVQMYWPEDQASVAEALSKHEHVMLLPPDMPHEWLFPRCSVRYVTAAALRAGVPSVIYPLFMDQPFWASRAATLGVGPPQVIPLKELSRTNLQSQIMSVSDEVVLKRARELADTLREEVDGVANAVAWLERYVDSAIHPHNYAAHKPWGQEGRFVWLPDDLRGLLNHPRTESKLVCHQCNPYAARPTVTATATTASASDAGNE</sequence>
<gene>
    <name evidence="4" type="ORF">ACA1_041760</name>
</gene>
<keyword evidence="5" id="KW-1185">Reference proteome</keyword>
<dbReference type="SUPFAM" id="SSF53756">
    <property type="entry name" value="UDP-Glycosyltransferase/glycogen phosphorylase"/>
    <property type="match status" value="1"/>
</dbReference>
<name>L8GUH6_ACACF</name>
<dbReference type="InterPro" id="IPR002213">
    <property type="entry name" value="UDP_glucos_trans"/>
</dbReference>
<evidence type="ECO:0000313" key="5">
    <source>
        <dbReference type="Proteomes" id="UP000011083"/>
    </source>
</evidence>
<dbReference type="RefSeq" id="XP_004338862.1">
    <property type="nucleotide sequence ID" value="XM_004338814.1"/>
</dbReference>
<feature type="compositionally biased region" description="Acidic residues" evidence="2">
    <location>
        <begin position="19"/>
        <end position="55"/>
    </location>
</feature>
<accession>L8GUH6</accession>
<evidence type="ECO:0000256" key="1">
    <source>
        <dbReference type="ARBA" id="ARBA00022679"/>
    </source>
</evidence>
<feature type="region of interest" description="Disordered" evidence="2">
    <location>
        <begin position="1"/>
        <end position="140"/>
    </location>
</feature>
<feature type="compositionally biased region" description="Basic and acidic residues" evidence="2">
    <location>
        <begin position="249"/>
        <end position="274"/>
    </location>
</feature>
<dbReference type="CDD" id="cd03784">
    <property type="entry name" value="GT1_Gtf-like"/>
    <property type="match status" value="1"/>
</dbReference>
<dbReference type="PANTHER" id="PTHR48050:SF13">
    <property type="entry name" value="STEROL 3-BETA-GLUCOSYLTRANSFERASE UGT80A2"/>
    <property type="match status" value="1"/>
</dbReference>
<dbReference type="VEuPathDB" id="AmoebaDB:ACA1_041760"/>
<protein>
    <submittedName>
        <fullName evidence="4">Glycosyltransferase domain containing protein</fullName>
    </submittedName>
</protein>
<evidence type="ECO:0000313" key="4">
    <source>
        <dbReference type="EMBL" id="ELR16849.1"/>
    </source>
</evidence>
<dbReference type="GO" id="GO:0005975">
    <property type="term" value="P:carbohydrate metabolic process"/>
    <property type="evidence" value="ECO:0007669"/>
    <property type="project" value="InterPro"/>
</dbReference>
<dbReference type="InterPro" id="IPR050426">
    <property type="entry name" value="Glycosyltransferase_28"/>
</dbReference>
<evidence type="ECO:0000259" key="3">
    <source>
        <dbReference type="Pfam" id="PF03033"/>
    </source>
</evidence>
<dbReference type="OrthoDB" id="5835829at2759"/>
<dbReference type="GO" id="GO:0016906">
    <property type="term" value="F:sterol 3-beta-glucosyltransferase activity"/>
    <property type="evidence" value="ECO:0007669"/>
    <property type="project" value="UniProtKB-ARBA"/>
</dbReference>
<dbReference type="PANTHER" id="PTHR48050">
    <property type="entry name" value="STEROL 3-BETA-GLUCOSYLTRANSFERASE"/>
    <property type="match status" value="1"/>
</dbReference>
<keyword evidence="1 4" id="KW-0808">Transferase</keyword>